<evidence type="ECO:0000256" key="1">
    <source>
        <dbReference type="ARBA" id="ARBA00001936"/>
    </source>
</evidence>
<keyword evidence="10" id="KW-0533">Nickel</keyword>
<dbReference type="RefSeq" id="WP_146318851.1">
    <property type="nucleotide sequence ID" value="NZ_CP042305.1"/>
</dbReference>
<feature type="binding site" evidence="10">
    <location>
        <position position="170"/>
    </location>
    <ligand>
        <name>Mn(2+)</name>
        <dbReference type="ChEBI" id="CHEBI:29035"/>
    </ligand>
</feature>
<dbReference type="GO" id="GO:0005975">
    <property type="term" value="P:carbohydrate metabolic process"/>
    <property type="evidence" value="ECO:0007669"/>
    <property type="project" value="InterPro"/>
</dbReference>
<evidence type="ECO:0000256" key="12">
    <source>
        <dbReference type="RuleBase" id="RU361152"/>
    </source>
</evidence>
<feature type="binding site" evidence="9">
    <location>
        <position position="149"/>
    </location>
    <ligand>
        <name>substrate</name>
    </ligand>
</feature>
<dbReference type="InterPro" id="IPR022616">
    <property type="entry name" value="Glyco_hydro_4_C"/>
</dbReference>
<evidence type="ECO:0000256" key="6">
    <source>
        <dbReference type="ARBA" id="ARBA00023211"/>
    </source>
</evidence>
<dbReference type="InterPro" id="IPR053715">
    <property type="entry name" value="GH4_Enzyme_sf"/>
</dbReference>
<dbReference type="EMBL" id="CP042305">
    <property type="protein sequence ID" value="QDZ14189.1"/>
    <property type="molecule type" value="Genomic_DNA"/>
</dbReference>
<comment type="similarity">
    <text evidence="2 12">Belongs to the glycosyl hydrolase 4 family.</text>
</comment>
<evidence type="ECO:0000256" key="7">
    <source>
        <dbReference type="ARBA" id="ARBA00023277"/>
    </source>
</evidence>
<keyword evidence="4 12" id="KW-0378">Hydrolase</keyword>
<dbReference type="GO" id="GO:0004553">
    <property type="term" value="F:hydrolase activity, hydrolyzing O-glycosyl compounds"/>
    <property type="evidence" value="ECO:0007669"/>
    <property type="project" value="InterPro"/>
</dbReference>
<keyword evidence="15" id="KW-1185">Reference proteome</keyword>
<dbReference type="Pfam" id="PF02056">
    <property type="entry name" value="Glyco_hydro_4"/>
    <property type="match status" value="1"/>
</dbReference>
<evidence type="ECO:0000256" key="2">
    <source>
        <dbReference type="ARBA" id="ARBA00010141"/>
    </source>
</evidence>
<comment type="cofactor">
    <cofactor evidence="12">
        <name>NAD(+)</name>
        <dbReference type="ChEBI" id="CHEBI:57540"/>
    </cofactor>
    <text evidence="12">Binds 1 NAD(+) per subunit.</text>
</comment>
<feature type="binding site" evidence="10">
    <location>
        <position position="200"/>
    </location>
    <ligand>
        <name>Mn(2+)</name>
        <dbReference type="ChEBI" id="CHEBI:29035"/>
    </ligand>
</feature>
<dbReference type="GO" id="GO:0016616">
    <property type="term" value="F:oxidoreductase activity, acting on the CH-OH group of donors, NAD or NADP as acceptor"/>
    <property type="evidence" value="ECO:0007669"/>
    <property type="project" value="InterPro"/>
</dbReference>
<keyword evidence="10" id="KW-0170">Cobalt</keyword>
<dbReference type="Proteomes" id="UP000320216">
    <property type="component" value="Chromosome"/>
</dbReference>
<keyword evidence="7" id="KW-0119">Carbohydrate metabolism</keyword>
<reference evidence="14 15" key="1">
    <citation type="submission" date="2019-07" db="EMBL/GenBank/DDBJ databases">
        <title>Full genome sequence of Humibacter sp. WJ7-1.</title>
        <authorList>
            <person name="Im W.-T."/>
        </authorList>
    </citation>
    <scope>NUCLEOTIDE SEQUENCE [LARGE SCALE GENOMIC DNA]</scope>
    <source>
        <strain evidence="14 15">WJ7-1</strain>
    </source>
</reference>
<dbReference type="KEGG" id="huw:FPZ11_04855"/>
<keyword evidence="5 12" id="KW-0520">NAD</keyword>
<feature type="domain" description="Glycosyl hydrolase family 4 C-terminal" evidence="13">
    <location>
        <begin position="196"/>
        <end position="420"/>
    </location>
</feature>
<dbReference type="SUPFAM" id="SSF51735">
    <property type="entry name" value="NAD(P)-binding Rossmann-fold domains"/>
    <property type="match status" value="1"/>
</dbReference>
<dbReference type="Gene3D" id="3.90.1820.10">
    <property type="entry name" value="AglA-like glucosidase"/>
    <property type="match status" value="1"/>
</dbReference>
<evidence type="ECO:0000256" key="5">
    <source>
        <dbReference type="ARBA" id="ARBA00023027"/>
    </source>
</evidence>
<dbReference type="Pfam" id="PF11975">
    <property type="entry name" value="Glyco_hydro_4C"/>
    <property type="match status" value="1"/>
</dbReference>
<sequence length="447" mass="48312">MSGARITIIGGGSMQWAPPIVTDILLREELAGSTIVLHDIDEASAQLVRLYASRAAAELRVDASFRVDGSLERSLEGAEYIIVAISTGGLDAMRHDLAIPEKYDVYHTVGDTCGPGGWSRFVRNFPVFQRIARAIAKVAPTAVVLNYTNPMTLLTGVLARELENEVIGLCHGLFENLEFLQRVYDVEESALAVEYGGLNHFFWITAASIGGVDVLGDLLQRIAAGESLTALDEALPGAQGFGAFHSAHELATELFQLTGALPLLEDRHTCEFLSWTINDRERMDRYSLVRTSIQDRQDHQRQWTSEVRTAVKEGIPASRLQPTREGAAEIIAAHHSGGVYIDVGNLPNRGQVRELPDGLVVETAVRTDANGFTPLTAAPLPAAAVGLLAGPAASYQMLIDACFDRDRKGALNALRLDPAVAHLSTAQVASLADELLIANEPFGCILR</sequence>
<accession>A0A5B8M2M7</accession>
<comment type="cofactor">
    <cofactor evidence="1">
        <name>Mn(2+)</name>
        <dbReference type="ChEBI" id="CHEBI:29035"/>
    </cofactor>
</comment>
<feature type="binding site" evidence="9">
    <location>
        <position position="282"/>
    </location>
    <ligand>
        <name>substrate</name>
    </ligand>
</feature>
<keyword evidence="3 10" id="KW-0479">Metal-binding</keyword>
<evidence type="ECO:0000256" key="11">
    <source>
        <dbReference type="PIRSR" id="PIRSR601088-4"/>
    </source>
</evidence>
<evidence type="ECO:0000259" key="13">
    <source>
        <dbReference type="Pfam" id="PF11975"/>
    </source>
</evidence>
<evidence type="ECO:0000256" key="10">
    <source>
        <dbReference type="PIRSR" id="PIRSR601088-3"/>
    </source>
</evidence>
<gene>
    <name evidence="14" type="ORF">FPZ11_04855</name>
</gene>
<dbReference type="AlphaFoldDB" id="A0A5B8M2M7"/>
<name>A0A5B8M2M7_9MICO</name>
<dbReference type="GO" id="GO:0046872">
    <property type="term" value="F:metal ion binding"/>
    <property type="evidence" value="ECO:0007669"/>
    <property type="project" value="UniProtKB-KW"/>
</dbReference>
<dbReference type="SUPFAM" id="SSF56327">
    <property type="entry name" value="LDH C-terminal domain-like"/>
    <property type="match status" value="1"/>
</dbReference>
<keyword evidence="6 10" id="KW-0464">Manganese</keyword>
<keyword evidence="8 12" id="KW-0326">Glycosidase</keyword>
<dbReference type="PANTHER" id="PTHR32092:SF2">
    <property type="entry name" value="ALPHA-GALACTURONIDASE"/>
    <property type="match status" value="1"/>
</dbReference>
<feature type="site" description="Increases basicity of active site Tyr" evidence="11">
    <location>
        <position position="111"/>
    </location>
</feature>
<evidence type="ECO:0000256" key="8">
    <source>
        <dbReference type="ARBA" id="ARBA00023295"/>
    </source>
</evidence>
<evidence type="ECO:0000256" key="9">
    <source>
        <dbReference type="PIRSR" id="PIRSR601088-2"/>
    </source>
</evidence>
<dbReference type="PANTHER" id="PTHR32092">
    <property type="entry name" value="6-PHOSPHO-BETA-GLUCOSIDASE-RELATED"/>
    <property type="match status" value="1"/>
</dbReference>
<evidence type="ECO:0000313" key="14">
    <source>
        <dbReference type="EMBL" id="QDZ14189.1"/>
    </source>
</evidence>
<organism evidence="14 15">
    <name type="scientific">Humibacter ginsenosidimutans</name>
    <dbReference type="NCBI Taxonomy" id="2599293"/>
    <lineage>
        <taxon>Bacteria</taxon>
        <taxon>Bacillati</taxon>
        <taxon>Actinomycetota</taxon>
        <taxon>Actinomycetes</taxon>
        <taxon>Micrococcales</taxon>
        <taxon>Microbacteriaceae</taxon>
        <taxon>Humibacter</taxon>
    </lineage>
</organism>
<evidence type="ECO:0000313" key="15">
    <source>
        <dbReference type="Proteomes" id="UP000320216"/>
    </source>
</evidence>
<dbReference type="InterPro" id="IPR036291">
    <property type="entry name" value="NAD(P)-bd_dom_sf"/>
</dbReference>
<protein>
    <recommendedName>
        <fullName evidence="13">Glycosyl hydrolase family 4 C-terminal domain-containing protein</fullName>
    </recommendedName>
</protein>
<dbReference type="InterPro" id="IPR001088">
    <property type="entry name" value="Glyco_hydro_4"/>
</dbReference>
<evidence type="ECO:0000256" key="3">
    <source>
        <dbReference type="ARBA" id="ARBA00022723"/>
    </source>
</evidence>
<keyword evidence="10" id="KW-0408">Iron</keyword>
<dbReference type="PRINTS" id="PR00732">
    <property type="entry name" value="GLHYDRLASE4"/>
</dbReference>
<dbReference type="InterPro" id="IPR015955">
    <property type="entry name" value="Lactate_DH/Glyco_Ohase_4_C"/>
</dbReference>
<proteinExistence type="inferred from homology"/>
<evidence type="ECO:0000256" key="4">
    <source>
        <dbReference type="ARBA" id="ARBA00022801"/>
    </source>
</evidence>
<dbReference type="OrthoDB" id="9767022at2"/>